<sequence>MQLKPEAMCCPPSSNPPEPTTDNDNDKQDPDDLNLPIQNFPPIPPSHNKPQLHSHKHHSQAAYNGSRHLPLSTRIRRSAAHHFHLYHSLLSNPSDDDDIPQRREPVFEVTLFYARNRACTLFRTREDFDALVAGSGIPPLKREGWKGRGKVDVGFLERVLGEAIAKRPGECAVEYFLRRRMGDCGY</sequence>
<feature type="compositionally biased region" description="Basic residues" evidence="1">
    <location>
        <begin position="50"/>
        <end position="59"/>
    </location>
</feature>
<protein>
    <submittedName>
        <fullName evidence="2">Uncharacterized protein</fullName>
    </submittedName>
</protein>
<reference evidence="2" key="1">
    <citation type="submission" date="2023-06" db="EMBL/GenBank/DDBJ databases">
        <title>Genome-scale phylogeny and comparative genomics of the fungal order Sordariales.</title>
        <authorList>
            <consortium name="Lawrence Berkeley National Laboratory"/>
            <person name="Hensen N."/>
            <person name="Bonometti L."/>
            <person name="Westerberg I."/>
            <person name="Brannstrom I.O."/>
            <person name="Guillou S."/>
            <person name="Cros-Aarteil S."/>
            <person name="Calhoun S."/>
            <person name="Haridas S."/>
            <person name="Kuo A."/>
            <person name="Mondo S."/>
            <person name="Pangilinan J."/>
            <person name="Riley R."/>
            <person name="Labutti K."/>
            <person name="Andreopoulos B."/>
            <person name="Lipzen A."/>
            <person name="Chen C."/>
            <person name="Yanf M."/>
            <person name="Daum C."/>
            <person name="Ng V."/>
            <person name="Clum A."/>
            <person name="Steindorff A."/>
            <person name="Ohm R."/>
            <person name="Martin F."/>
            <person name="Silar P."/>
            <person name="Natvig D."/>
            <person name="Lalanne C."/>
            <person name="Gautier V."/>
            <person name="Ament-Velasquez S.L."/>
            <person name="Kruys A."/>
            <person name="Hutchinson M.I."/>
            <person name="Powell A.J."/>
            <person name="Barry K."/>
            <person name="Miller A.N."/>
            <person name="Grigoriev I.V."/>
            <person name="Debuchy R."/>
            <person name="Gladieux P."/>
            <person name="Thoren M.H."/>
            <person name="Johannesson H."/>
        </authorList>
    </citation>
    <scope>NUCLEOTIDE SEQUENCE</scope>
    <source>
        <strain evidence="2">PSN4</strain>
    </source>
</reference>
<name>A0AAJ0B640_9PEZI</name>
<accession>A0AAJ0B640</accession>
<organism evidence="2 3">
    <name type="scientific">Echria macrotheca</name>
    <dbReference type="NCBI Taxonomy" id="438768"/>
    <lineage>
        <taxon>Eukaryota</taxon>
        <taxon>Fungi</taxon>
        <taxon>Dikarya</taxon>
        <taxon>Ascomycota</taxon>
        <taxon>Pezizomycotina</taxon>
        <taxon>Sordariomycetes</taxon>
        <taxon>Sordariomycetidae</taxon>
        <taxon>Sordariales</taxon>
        <taxon>Schizotheciaceae</taxon>
        <taxon>Echria</taxon>
    </lineage>
</organism>
<dbReference type="EMBL" id="MU839839">
    <property type="protein sequence ID" value="KAK1752393.1"/>
    <property type="molecule type" value="Genomic_DNA"/>
</dbReference>
<evidence type="ECO:0000313" key="3">
    <source>
        <dbReference type="Proteomes" id="UP001239445"/>
    </source>
</evidence>
<feature type="region of interest" description="Disordered" evidence="1">
    <location>
        <begin position="1"/>
        <end position="63"/>
    </location>
</feature>
<comment type="caution">
    <text evidence="2">The sequence shown here is derived from an EMBL/GenBank/DDBJ whole genome shotgun (WGS) entry which is preliminary data.</text>
</comment>
<dbReference type="AlphaFoldDB" id="A0AAJ0B640"/>
<evidence type="ECO:0000256" key="1">
    <source>
        <dbReference type="SAM" id="MobiDB-lite"/>
    </source>
</evidence>
<evidence type="ECO:0000313" key="2">
    <source>
        <dbReference type="EMBL" id="KAK1752393.1"/>
    </source>
</evidence>
<proteinExistence type="predicted"/>
<gene>
    <name evidence="2" type="ORF">QBC47DRAFT_404727</name>
</gene>
<dbReference type="Proteomes" id="UP001239445">
    <property type="component" value="Unassembled WGS sequence"/>
</dbReference>
<keyword evidence="3" id="KW-1185">Reference proteome</keyword>